<evidence type="ECO:0000313" key="2">
    <source>
        <dbReference type="Proteomes" id="UP000709959"/>
    </source>
</evidence>
<name>A0A936F0Z1_9BACT</name>
<reference evidence="1 2" key="1">
    <citation type="submission" date="2020-10" db="EMBL/GenBank/DDBJ databases">
        <title>Connecting structure to function with the recovery of over 1000 high-quality activated sludge metagenome-assembled genomes encoding full-length rRNA genes using long-read sequencing.</title>
        <authorList>
            <person name="Singleton C.M."/>
            <person name="Petriglieri F."/>
            <person name="Kristensen J.M."/>
            <person name="Kirkegaard R.H."/>
            <person name="Michaelsen T.Y."/>
            <person name="Andersen M.H."/>
            <person name="Karst S.M."/>
            <person name="Dueholm M.S."/>
            <person name="Nielsen P.H."/>
            <person name="Albertsen M."/>
        </authorList>
    </citation>
    <scope>NUCLEOTIDE SEQUENCE [LARGE SCALE GENOMIC DNA]</scope>
    <source>
        <strain evidence="1">OdNE_18-Q3-R46-58_MAXAC.008</strain>
    </source>
</reference>
<protein>
    <submittedName>
        <fullName evidence="1">Uncharacterized protein</fullName>
    </submittedName>
</protein>
<sequence>MACSKPETGPPVVHQLAGAATTPLGDLNLLRTKIPAVLLTALQAPYAPPADSTCAGLAAEIQMLDAALGEDLDAPKGPGPSLAERGRAELDEAAVGAVKTSAEALIPFRGWVRKLTGAERASRQVTKAIAAGIVRRAYLKGLGQAQGCPPPAAPRPLKS</sequence>
<dbReference type="AlphaFoldDB" id="A0A936F0Z1"/>
<accession>A0A936F0Z1</accession>
<evidence type="ECO:0000313" key="1">
    <source>
        <dbReference type="EMBL" id="MBK8571785.1"/>
    </source>
</evidence>
<dbReference type="Proteomes" id="UP000709959">
    <property type="component" value="Unassembled WGS sequence"/>
</dbReference>
<gene>
    <name evidence="1" type="ORF">IPN91_03880</name>
</gene>
<proteinExistence type="predicted"/>
<dbReference type="EMBL" id="JADKCH010000002">
    <property type="protein sequence ID" value="MBK8571785.1"/>
    <property type="molecule type" value="Genomic_DNA"/>
</dbReference>
<organism evidence="1 2">
    <name type="scientific">Candidatus Geothrix odensensis</name>
    <dbReference type="NCBI Taxonomy" id="2954440"/>
    <lineage>
        <taxon>Bacteria</taxon>
        <taxon>Pseudomonadati</taxon>
        <taxon>Acidobacteriota</taxon>
        <taxon>Holophagae</taxon>
        <taxon>Holophagales</taxon>
        <taxon>Holophagaceae</taxon>
        <taxon>Geothrix</taxon>
    </lineage>
</organism>
<comment type="caution">
    <text evidence="1">The sequence shown here is derived from an EMBL/GenBank/DDBJ whole genome shotgun (WGS) entry which is preliminary data.</text>
</comment>